<protein>
    <submittedName>
        <fullName evidence="2">Uncharacterized protein</fullName>
    </submittedName>
</protein>
<evidence type="ECO:0000313" key="2">
    <source>
        <dbReference type="EMBL" id="ACR68180.1"/>
    </source>
</evidence>
<evidence type="ECO:0000256" key="1">
    <source>
        <dbReference type="SAM" id="MobiDB-lite"/>
    </source>
</evidence>
<reference evidence="3" key="1">
    <citation type="submission" date="2009-03" db="EMBL/GenBank/DDBJ databases">
        <title>Complete genome sequence of Edwardsiella ictaluri 93-146.</title>
        <authorList>
            <person name="Williams M.L."/>
            <person name="Gillaspy A.F."/>
            <person name="Dyer D.W."/>
            <person name="Thune R.L."/>
            <person name="Waldbieser G.C."/>
            <person name="Schuster S.C."/>
            <person name="Gipson J."/>
            <person name="Zaitshik J."/>
            <person name="Landry C."/>
            <person name="Lawrence M.L."/>
        </authorList>
    </citation>
    <scope>NUCLEOTIDE SEQUENCE [LARGE SCALE GENOMIC DNA]</scope>
    <source>
        <strain evidence="3">93-146</strain>
    </source>
</reference>
<accession>C5BBE5</accession>
<evidence type="ECO:0000313" key="3">
    <source>
        <dbReference type="Proteomes" id="UP000001485"/>
    </source>
</evidence>
<dbReference type="HOGENOM" id="CLU_3117311_0_0_6"/>
<gene>
    <name evidence="2" type="ordered locus">NT01EI_0967</name>
</gene>
<reference evidence="2 3" key="2">
    <citation type="journal article" date="2012" name="J. Bacteriol.">
        <title>Genome Sequence of Edwardsiella ictaluri 93-146, a Strain Associated with a Natural Channel Catfish Outbreak of Enteric Septicemia of Catfish.</title>
        <authorList>
            <person name="Williams M.L."/>
            <person name="Gillaspy A.F."/>
            <person name="Dyer D.W."/>
            <person name="Thune R.L."/>
            <person name="Waldbieser G.C."/>
            <person name="Schuster S.C."/>
            <person name="Gipson J."/>
            <person name="Zaitshik J."/>
            <person name="Landry C."/>
            <person name="Banes M.M."/>
            <person name="Lawrence M.L."/>
        </authorList>
    </citation>
    <scope>NUCLEOTIDE SEQUENCE [LARGE SCALE GENOMIC DNA]</scope>
    <source>
        <strain evidence="2 3">93-146</strain>
    </source>
</reference>
<dbReference type="KEGG" id="eic:NT01EI_0967"/>
<name>C5BBE5_EDWI9</name>
<sequence length="50" mass="5391">MTLGINDDQAPVNRGSATFWLDGEAIHPGMRQQRPHHGPGATLTLPSPPF</sequence>
<organism evidence="2 3">
    <name type="scientific">Edwardsiella ictaluri (strain 93-146)</name>
    <dbReference type="NCBI Taxonomy" id="634503"/>
    <lineage>
        <taxon>Bacteria</taxon>
        <taxon>Pseudomonadati</taxon>
        <taxon>Pseudomonadota</taxon>
        <taxon>Gammaproteobacteria</taxon>
        <taxon>Enterobacterales</taxon>
        <taxon>Hafniaceae</taxon>
        <taxon>Edwardsiella</taxon>
    </lineage>
</organism>
<dbReference type="EMBL" id="CP001600">
    <property type="protein sequence ID" value="ACR68180.1"/>
    <property type="molecule type" value="Genomic_DNA"/>
</dbReference>
<dbReference type="AlphaFoldDB" id="C5BBE5"/>
<proteinExistence type="predicted"/>
<feature type="region of interest" description="Disordered" evidence="1">
    <location>
        <begin position="29"/>
        <end position="50"/>
    </location>
</feature>
<dbReference type="Proteomes" id="UP000001485">
    <property type="component" value="Chromosome"/>
</dbReference>